<dbReference type="GeneID" id="61356224"/>
<sequence>MRLLITSFLVLILCAAPSYGNQIAIVIDDIGYHERDLELLDLPGQLSYAILPHTPFSQRFAYQASHKRRELLLHIPMQALEDKALGPGGLTLDMRKWQLQTTLGHALATLPQVKGVNNHMGSALTQSVEPMKWTMELLKKRGLYFLDSRTTELSQAQNVANLYGVANVARHVFLDNQTQPDALRRQFEELKSLARQQGYAIGIAHPYPQTRVFLNEALGELANEGFELVPLSHLVEQKYIQLAAVKRSPLTSE</sequence>
<name>A0A8T0CDU1_9GAMM</name>
<feature type="signal peptide" evidence="1">
    <location>
        <begin position="1"/>
        <end position="20"/>
    </location>
</feature>
<proteinExistence type="predicted"/>
<dbReference type="CDD" id="cd10936">
    <property type="entry name" value="CE4_DAC2"/>
    <property type="match status" value="1"/>
</dbReference>
<dbReference type="InterPro" id="IPR011330">
    <property type="entry name" value="Glyco_hydro/deAcase_b/a-brl"/>
</dbReference>
<dbReference type="SUPFAM" id="SSF88713">
    <property type="entry name" value="Glycoside hydrolase/deacetylase"/>
    <property type="match status" value="1"/>
</dbReference>
<protein>
    <recommendedName>
        <fullName evidence="4">Divergent polysaccharide deacetylase family protein</fullName>
    </recommendedName>
</protein>
<evidence type="ECO:0000313" key="3">
    <source>
        <dbReference type="Proteomes" id="UP000016480"/>
    </source>
</evidence>
<dbReference type="Pfam" id="PF04748">
    <property type="entry name" value="Polysacc_deac_2"/>
    <property type="match status" value="1"/>
</dbReference>
<dbReference type="EMBL" id="AHCD03000026">
    <property type="protein sequence ID" value="KAF7788175.1"/>
    <property type="molecule type" value="Genomic_DNA"/>
</dbReference>
<evidence type="ECO:0000256" key="1">
    <source>
        <dbReference type="SAM" id="SignalP"/>
    </source>
</evidence>
<dbReference type="GO" id="GO:0005975">
    <property type="term" value="P:carbohydrate metabolic process"/>
    <property type="evidence" value="ECO:0007669"/>
    <property type="project" value="InterPro"/>
</dbReference>
<organism evidence="2 3">
    <name type="scientific">Pseudoalteromonas rubra</name>
    <dbReference type="NCBI Taxonomy" id="43658"/>
    <lineage>
        <taxon>Bacteria</taxon>
        <taxon>Pseudomonadati</taxon>
        <taxon>Pseudomonadota</taxon>
        <taxon>Gammaproteobacteria</taxon>
        <taxon>Alteromonadales</taxon>
        <taxon>Pseudoalteromonadaceae</taxon>
        <taxon>Pseudoalteromonas</taxon>
    </lineage>
</organism>
<comment type="caution">
    <text evidence="2">The sequence shown here is derived from an EMBL/GenBank/DDBJ whole genome shotgun (WGS) entry which is preliminary data.</text>
</comment>
<dbReference type="PANTHER" id="PTHR30105">
    <property type="entry name" value="UNCHARACTERIZED YIBQ-RELATED"/>
    <property type="match status" value="1"/>
</dbReference>
<evidence type="ECO:0008006" key="4">
    <source>
        <dbReference type="Google" id="ProtNLM"/>
    </source>
</evidence>
<gene>
    <name evidence="2" type="ORF">PRUB_a2773</name>
</gene>
<keyword evidence="1" id="KW-0732">Signal</keyword>
<dbReference type="AlphaFoldDB" id="A0A8T0CDU1"/>
<dbReference type="PANTHER" id="PTHR30105:SF2">
    <property type="entry name" value="DIVERGENT POLYSACCHARIDE DEACETYLASE SUPERFAMILY"/>
    <property type="match status" value="1"/>
</dbReference>
<accession>A0A8T0CDU1</accession>
<reference evidence="2 3" key="1">
    <citation type="journal article" date="2012" name="J. Bacteriol.">
        <title>Genome sequence of the cycloprodigiosin-producing bacterial strain Pseudoalteromonas rubra ATCC 29570(T).</title>
        <authorList>
            <person name="Xie B.B."/>
            <person name="Shu Y.L."/>
            <person name="Qin Q.L."/>
            <person name="Rong J.C."/>
            <person name="Zhang X.Y."/>
            <person name="Chen X.L."/>
            <person name="Zhou B.C."/>
            <person name="Zhang Y.Z."/>
        </authorList>
    </citation>
    <scope>NUCLEOTIDE SEQUENCE [LARGE SCALE GENOMIC DNA]</scope>
    <source>
        <strain evidence="2 3">DSM 6842</strain>
    </source>
</reference>
<dbReference type="Proteomes" id="UP000016480">
    <property type="component" value="Unassembled WGS sequence"/>
</dbReference>
<feature type="chain" id="PRO_5035829710" description="Divergent polysaccharide deacetylase family protein" evidence="1">
    <location>
        <begin position="21"/>
        <end position="253"/>
    </location>
</feature>
<dbReference type="InterPro" id="IPR006837">
    <property type="entry name" value="Divergent_DAC"/>
</dbReference>
<dbReference type="RefSeq" id="WP_010383447.1">
    <property type="nucleotide sequence ID" value="NZ_AHCD03000026.1"/>
</dbReference>
<evidence type="ECO:0000313" key="2">
    <source>
        <dbReference type="EMBL" id="KAF7788175.1"/>
    </source>
</evidence>
<dbReference type="Gene3D" id="3.20.20.370">
    <property type="entry name" value="Glycoside hydrolase/deacetylase"/>
    <property type="match status" value="1"/>
</dbReference>